<protein>
    <submittedName>
        <fullName evidence="2">Uncharacterized protein</fullName>
    </submittedName>
</protein>
<evidence type="ECO:0000256" key="1">
    <source>
        <dbReference type="SAM" id="MobiDB-lite"/>
    </source>
</evidence>
<organism evidence="2 3">
    <name type="scientific">Armillaria novae-zelandiae</name>
    <dbReference type="NCBI Taxonomy" id="153914"/>
    <lineage>
        <taxon>Eukaryota</taxon>
        <taxon>Fungi</taxon>
        <taxon>Dikarya</taxon>
        <taxon>Basidiomycota</taxon>
        <taxon>Agaricomycotina</taxon>
        <taxon>Agaricomycetes</taxon>
        <taxon>Agaricomycetidae</taxon>
        <taxon>Agaricales</taxon>
        <taxon>Marasmiineae</taxon>
        <taxon>Physalacriaceae</taxon>
        <taxon>Armillaria</taxon>
    </lineage>
</organism>
<name>A0AA39T5F0_9AGAR</name>
<dbReference type="Proteomes" id="UP001175227">
    <property type="component" value="Unassembled WGS sequence"/>
</dbReference>
<evidence type="ECO:0000313" key="3">
    <source>
        <dbReference type="Proteomes" id="UP001175227"/>
    </source>
</evidence>
<reference evidence="2" key="1">
    <citation type="submission" date="2023-06" db="EMBL/GenBank/DDBJ databases">
        <authorList>
            <consortium name="Lawrence Berkeley National Laboratory"/>
            <person name="Ahrendt S."/>
            <person name="Sahu N."/>
            <person name="Indic B."/>
            <person name="Wong-Bajracharya J."/>
            <person name="Merenyi Z."/>
            <person name="Ke H.-M."/>
            <person name="Monk M."/>
            <person name="Kocsube S."/>
            <person name="Drula E."/>
            <person name="Lipzen A."/>
            <person name="Balint B."/>
            <person name="Henrissat B."/>
            <person name="Andreopoulos B."/>
            <person name="Martin F.M."/>
            <person name="Harder C.B."/>
            <person name="Rigling D."/>
            <person name="Ford K.L."/>
            <person name="Foster G.D."/>
            <person name="Pangilinan J."/>
            <person name="Papanicolaou A."/>
            <person name="Barry K."/>
            <person name="LaButti K."/>
            <person name="Viragh M."/>
            <person name="Koriabine M."/>
            <person name="Yan M."/>
            <person name="Riley R."/>
            <person name="Champramary S."/>
            <person name="Plett K.L."/>
            <person name="Tsai I.J."/>
            <person name="Slot J."/>
            <person name="Sipos G."/>
            <person name="Plett J."/>
            <person name="Nagy L.G."/>
            <person name="Grigoriev I.V."/>
        </authorList>
    </citation>
    <scope>NUCLEOTIDE SEQUENCE</scope>
    <source>
        <strain evidence="2">ICMP 16352</strain>
    </source>
</reference>
<dbReference type="EMBL" id="JAUEPR010000089">
    <property type="protein sequence ID" value="KAK0465791.1"/>
    <property type="molecule type" value="Genomic_DNA"/>
</dbReference>
<keyword evidence="3" id="KW-1185">Reference proteome</keyword>
<feature type="region of interest" description="Disordered" evidence="1">
    <location>
        <begin position="1"/>
        <end position="26"/>
    </location>
</feature>
<comment type="caution">
    <text evidence="2">The sequence shown here is derived from an EMBL/GenBank/DDBJ whole genome shotgun (WGS) entry which is preliminary data.</text>
</comment>
<proteinExistence type="predicted"/>
<dbReference type="AlphaFoldDB" id="A0AA39T5F0"/>
<evidence type="ECO:0000313" key="2">
    <source>
        <dbReference type="EMBL" id="KAK0465791.1"/>
    </source>
</evidence>
<accession>A0AA39T5F0</accession>
<gene>
    <name evidence="2" type="ORF">IW261DRAFT_1574794</name>
</gene>
<sequence length="132" mass="15609">MRDKREETQTSEEVEEKKSDDVDDDNVGVVNETYFYARYVVLLRVVARFHNEVSNDDNRQSSLKTVDFQDVTVGYDRELEAFKEEWDLRCKAIRGDREVEFRSSLSPFLVAWSCFHLDTSKDSTEAYRRMMS</sequence>